<evidence type="ECO:0000313" key="2">
    <source>
        <dbReference type="EMBL" id="KAJ8308942.1"/>
    </source>
</evidence>
<feature type="region of interest" description="Disordered" evidence="1">
    <location>
        <begin position="291"/>
        <end position="311"/>
    </location>
</feature>
<evidence type="ECO:0000256" key="1">
    <source>
        <dbReference type="SAM" id="MobiDB-lite"/>
    </source>
</evidence>
<gene>
    <name evidence="2" type="ORF">KUTeg_013816</name>
</gene>
<comment type="caution">
    <text evidence="2">The sequence shown here is derived from an EMBL/GenBank/DDBJ whole genome shotgun (WGS) entry which is preliminary data.</text>
</comment>
<feature type="compositionally biased region" description="Polar residues" evidence="1">
    <location>
        <begin position="56"/>
        <end position="78"/>
    </location>
</feature>
<dbReference type="Proteomes" id="UP001217089">
    <property type="component" value="Unassembled WGS sequence"/>
</dbReference>
<dbReference type="EMBL" id="JARBDR010000657">
    <property type="protein sequence ID" value="KAJ8308942.1"/>
    <property type="molecule type" value="Genomic_DNA"/>
</dbReference>
<name>A0ABQ9EY70_TEGGR</name>
<accession>A0ABQ9EY70</accession>
<reference evidence="2 3" key="1">
    <citation type="submission" date="2022-12" db="EMBL/GenBank/DDBJ databases">
        <title>Chromosome-level genome of Tegillarca granosa.</title>
        <authorList>
            <person name="Kim J."/>
        </authorList>
    </citation>
    <scope>NUCLEOTIDE SEQUENCE [LARGE SCALE GENOMIC DNA]</scope>
    <source>
        <strain evidence="2">Teg-2019</strain>
        <tissue evidence="2">Adductor muscle</tissue>
    </source>
</reference>
<keyword evidence="3" id="KW-1185">Reference proteome</keyword>
<organism evidence="2 3">
    <name type="scientific">Tegillarca granosa</name>
    <name type="common">Malaysian cockle</name>
    <name type="synonym">Anadara granosa</name>
    <dbReference type="NCBI Taxonomy" id="220873"/>
    <lineage>
        <taxon>Eukaryota</taxon>
        <taxon>Metazoa</taxon>
        <taxon>Spiralia</taxon>
        <taxon>Lophotrochozoa</taxon>
        <taxon>Mollusca</taxon>
        <taxon>Bivalvia</taxon>
        <taxon>Autobranchia</taxon>
        <taxon>Pteriomorphia</taxon>
        <taxon>Arcoida</taxon>
        <taxon>Arcoidea</taxon>
        <taxon>Arcidae</taxon>
        <taxon>Tegillarca</taxon>
    </lineage>
</organism>
<protein>
    <submittedName>
        <fullName evidence="2">Uncharacterized protein</fullName>
    </submittedName>
</protein>
<sequence length="311" mass="35207">MPFSQSDKGEPVQGENEPVRHWGGGEGKSKPSSSNEPKKKHNWADYVIPRKKQESESTNDTDPYTNSSDEEGSASSNADESGSDGEQSDSESQSHGQSADDGYHKFDPTVSSSDFKLDDSKEKYAKKFFNTHLSDERVNLAVLDSHPVPNNKFLKPPDIDDYIEDLVGDKKFFSLIKLRAQALKHVQKKLSTCLGPLSVVWNELESAKHSDRSTMSIDEITELIQKTILMIGQVNTACLYERPMSWLAKIFRSVVNAKSVNVIKEYNLDFKSESKLFGSELYKVLDRKAKNKKRAREMSREMRPGKRYKPF</sequence>
<feature type="region of interest" description="Disordered" evidence="1">
    <location>
        <begin position="1"/>
        <end position="115"/>
    </location>
</feature>
<evidence type="ECO:0000313" key="3">
    <source>
        <dbReference type="Proteomes" id="UP001217089"/>
    </source>
</evidence>
<proteinExistence type="predicted"/>